<dbReference type="GO" id="GO:0005524">
    <property type="term" value="F:ATP binding"/>
    <property type="evidence" value="ECO:0007669"/>
    <property type="project" value="UniProtKB-KW"/>
</dbReference>
<reference evidence="15 16" key="1">
    <citation type="submission" date="2016-04" db="EMBL/GenBank/DDBJ databases">
        <title>First whole genome shotgun sequence of the bacterium Enteractinococcus sp. strain UASWS1574.</title>
        <authorList>
            <person name="Crovadore J."/>
            <person name="Chablais R."/>
            <person name="Lefort F."/>
        </authorList>
    </citation>
    <scope>NUCLEOTIDE SEQUENCE [LARGE SCALE GENOMIC DNA]</scope>
    <source>
        <strain evidence="15 16">UASWS1574</strain>
    </source>
</reference>
<evidence type="ECO:0000256" key="11">
    <source>
        <dbReference type="ARBA" id="ARBA00044535"/>
    </source>
</evidence>
<dbReference type="GO" id="GO:0043590">
    <property type="term" value="C:bacterial nucleoid"/>
    <property type="evidence" value="ECO:0007669"/>
    <property type="project" value="TreeGrafter"/>
</dbReference>
<evidence type="ECO:0000256" key="6">
    <source>
        <dbReference type="ARBA" id="ARBA00022840"/>
    </source>
</evidence>
<dbReference type="OrthoDB" id="9760034at2"/>
<evidence type="ECO:0000259" key="14">
    <source>
        <dbReference type="PROSITE" id="PS51194"/>
    </source>
</evidence>
<evidence type="ECO:0000256" key="9">
    <source>
        <dbReference type="ARBA" id="ARBA00034617"/>
    </source>
</evidence>
<evidence type="ECO:0000256" key="2">
    <source>
        <dbReference type="ARBA" id="ARBA00022723"/>
    </source>
</evidence>
<dbReference type="Proteomes" id="UP000078292">
    <property type="component" value="Unassembled WGS sequence"/>
</dbReference>
<evidence type="ECO:0000259" key="13">
    <source>
        <dbReference type="PROSITE" id="PS51192"/>
    </source>
</evidence>
<name>A0A1B7M361_9MICC</name>
<dbReference type="NCBIfam" id="TIGR00614">
    <property type="entry name" value="recQ_fam"/>
    <property type="match status" value="1"/>
</dbReference>
<accession>A0A1B7M361</accession>
<organism evidence="15 16">
    <name type="scientific">Enteractinococcus helveticum</name>
    <dbReference type="NCBI Taxonomy" id="1837282"/>
    <lineage>
        <taxon>Bacteria</taxon>
        <taxon>Bacillati</taxon>
        <taxon>Actinomycetota</taxon>
        <taxon>Actinomycetes</taxon>
        <taxon>Micrococcales</taxon>
        <taxon>Micrococcaceae</taxon>
    </lineage>
</organism>
<dbReference type="Gene3D" id="3.40.50.300">
    <property type="entry name" value="P-loop containing nucleotide triphosphate hydrolases"/>
    <property type="match status" value="2"/>
</dbReference>
<evidence type="ECO:0000256" key="3">
    <source>
        <dbReference type="ARBA" id="ARBA00022741"/>
    </source>
</evidence>
<keyword evidence="6" id="KW-0067">ATP-binding</keyword>
<comment type="similarity">
    <text evidence="1">Belongs to the helicase family. RecQ subfamily.</text>
</comment>
<dbReference type="GO" id="GO:0006310">
    <property type="term" value="P:DNA recombination"/>
    <property type="evidence" value="ECO:0007669"/>
    <property type="project" value="InterPro"/>
</dbReference>
<dbReference type="AlphaFoldDB" id="A0A1B7M361"/>
<evidence type="ECO:0000256" key="12">
    <source>
        <dbReference type="ARBA" id="ARBA00044550"/>
    </source>
</evidence>
<dbReference type="GO" id="GO:0043138">
    <property type="term" value="F:3'-5' DNA helicase activity"/>
    <property type="evidence" value="ECO:0007669"/>
    <property type="project" value="UniProtKB-EC"/>
</dbReference>
<evidence type="ECO:0000313" key="15">
    <source>
        <dbReference type="EMBL" id="OAV63024.1"/>
    </source>
</evidence>
<dbReference type="PROSITE" id="PS51194">
    <property type="entry name" value="HELICASE_CTER"/>
    <property type="match status" value="1"/>
</dbReference>
<dbReference type="PANTHER" id="PTHR13710">
    <property type="entry name" value="DNA HELICASE RECQ FAMILY MEMBER"/>
    <property type="match status" value="1"/>
</dbReference>
<dbReference type="GO" id="GO:0009378">
    <property type="term" value="F:four-way junction helicase activity"/>
    <property type="evidence" value="ECO:0007669"/>
    <property type="project" value="TreeGrafter"/>
</dbReference>
<dbReference type="PROSITE" id="PS51192">
    <property type="entry name" value="HELICASE_ATP_BIND_1"/>
    <property type="match status" value="1"/>
</dbReference>
<dbReference type="InterPro" id="IPR032284">
    <property type="entry name" value="RecQ_Zn-bd"/>
</dbReference>
<evidence type="ECO:0000256" key="8">
    <source>
        <dbReference type="ARBA" id="ARBA00023235"/>
    </source>
</evidence>
<dbReference type="GO" id="GO:0005737">
    <property type="term" value="C:cytoplasm"/>
    <property type="evidence" value="ECO:0007669"/>
    <property type="project" value="TreeGrafter"/>
</dbReference>
<sequence length="691" mass="74994">MASLYDDATQVLSELVGKPATFHDGQYEAIEAIVADRRRGLVVQRTGWGKSAVYFVATALLRKQGHGPTLIISPLLALMADQVAAAQRAGIVAESINSTNAAAWDEISQRLARNEIDVLLISPERLNNPVFRDTQLPDLTDRLGLLVIDEAHCISDWGHDFRPDYRRIGAVIEQLPNTPILATTATANQRVVEDVIEQLGNNVFVTRGPLARSSLRLSVLPVADAATRIGWLIDHLNDFESSGIIYTLTVAAAEDIAQALQAAGHNVAAYTGATAVEERSELEAALKDNRVKALVATSALGMGFDKPDLGFVVHFGAPSSPVSYYQHIGRAGRGTEHAEAVLLPGHEDQRIWEYFATASMPNQDVAHQVLEVASAPLSVPALSARVDLSASRLELLLKILAVDDVMVRTKGGWQATGAPWVYDTQRYENVAAQRVAEQDLMIQYQRTTQCRMRFLSETLDDQYAANCGRCDNCVGPWHQLEISAEARGQASQVLSRPGVEIAPRRMWPTGMPNLGVDLKGKIALQAEAGRALARLTDLGWGTTLRALQDPETPDAPISQALVKAVVEVLADWNWAQRPIAVVSMPSPKRPQLVNSLAQAISQIGQMPYLGELGWNGPVDNPATNSAFRLAQVIDRYSVPQPLRHMLAMAPEPGPVLLVDDFANTKWSLTVAAVRLRDAGAQGVLPLTLGTI</sequence>
<dbReference type="SMART" id="SM00490">
    <property type="entry name" value="HELICc"/>
    <property type="match status" value="1"/>
</dbReference>
<dbReference type="RefSeq" id="WP_052504655.1">
    <property type="nucleotide sequence ID" value="NZ_LXEY01000005.1"/>
</dbReference>
<proteinExistence type="inferred from homology"/>
<dbReference type="Pfam" id="PF00271">
    <property type="entry name" value="Helicase_C"/>
    <property type="match status" value="1"/>
</dbReference>
<dbReference type="Pfam" id="PF00270">
    <property type="entry name" value="DEAD"/>
    <property type="match status" value="1"/>
</dbReference>
<evidence type="ECO:0000256" key="5">
    <source>
        <dbReference type="ARBA" id="ARBA00022806"/>
    </source>
</evidence>
<feature type="domain" description="Helicase C-terminal" evidence="14">
    <location>
        <begin position="231"/>
        <end position="378"/>
    </location>
</feature>
<feature type="domain" description="Helicase ATP-binding" evidence="13">
    <location>
        <begin position="31"/>
        <end position="205"/>
    </location>
</feature>
<gene>
    <name evidence="15" type="ORF">A6F49_03605</name>
</gene>
<keyword evidence="16" id="KW-1185">Reference proteome</keyword>
<dbReference type="Gene3D" id="1.10.10.10">
    <property type="entry name" value="Winged helix-like DNA-binding domain superfamily/Winged helix DNA-binding domain"/>
    <property type="match status" value="1"/>
</dbReference>
<dbReference type="SMART" id="SM00487">
    <property type="entry name" value="DEXDc"/>
    <property type="match status" value="1"/>
</dbReference>
<keyword evidence="4" id="KW-0378">Hydrolase</keyword>
<dbReference type="EC" id="5.6.2.4" evidence="10"/>
<dbReference type="GO" id="GO:0016787">
    <property type="term" value="F:hydrolase activity"/>
    <property type="evidence" value="ECO:0007669"/>
    <property type="project" value="UniProtKB-KW"/>
</dbReference>
<dbReference type="PANTHER" id="PTHR13710:SF105">
    <property type="entry name" value="ATP-DEPENDENT DNA HELICASE Q1"/>
    <property type="match status" value="1"/>
</dbReference>
<dbReference type="InterPro" id="IPR011545">
    <property type="entry name" value="DEAD/DEAH_box_helicase_dom"/>
</dbReference>
<dbReference type="GO" id="GO:0006281">
    <property type="term" value="P:DNA repair"/>
    <property type="evidence" value="ECO:0007669"/>
    <property type="project" value="TreeGrafter"/>
</dbReference>
<dbReference type="InterPro" id="IPR004589">
    <property type="entry name" value="DNA_helicase_ATP-dep_RecQ"/>
</dbReference>
<dbReference type="Pfam" id="PF16124">
    <property type="entry name" value="RecQ_Zn_bind"/>
    <property type="match status" value="1"/>
</dbReference>
<evidence type="ECO:0000256" key="10">
    <source>
        <dbReference type="ARBA" id="ARBA00034808"/>
    </source>
</evidence>
<keyword evidence="3" id="KW-0547">Nucleotide-binding</keyword>
<evidence type="ECO:0000256" key="7">
    <source>
        <dbReference type="ARBA" id="ARBA00023125"/>
    </source>
</evidence>
<dbReference type="SUPFAM" id="SSF52540">
    <property type="entry name" value="P-loop containing nucleoside triphosphate hydrolases"/>
    <property type="match status" value="1"/>
</dbReference>
<evidence type="ECO:0000256" key="4">
    <source>
        <dbReference type="ARBA" id="ARBA00022801"/>
    </source>
</evidence>
<dbReference type="InterPro" id="IPR002464">
    <property type="entry name" value="DNA/RNA_helicase_DEAH_CS"/>
</dbReference>
<dbReference type="GO" id="GO:0003677">
    <property type="term" value="F:DNA binding"/>
    <property type="evidence" value="ECO:0007669"/>
    <property type="project" value="UniProtKB-KW"/>
</dbReference>
<protein>
    <recommendedName>
        <fullName evidence="11">ATP-dependent DNA helicase RecQ</fullName>
        <ecNumber evidence="10">5.6.2.4</ecNumber>
    </recommendedName>
    <alternativeName>
        <fullName evidence="12">DNA 3'-5' helicase RecQ</fullName>
    </alternativeName>
</protein>
<dbReference type="PROSITE" id="PS00690">
    <property type="entry name" value="DEAH_ATP_HELICASE"/>
    <property type="match status" value="1"/>
</dbReference>
<dbReference type="InterPro" id="IPR027417">
    <property type="entry name" value="P-loop_NTPase"/>
</dbReference>
<dbReference type="EMBL" id="LXEY01000005">
    <property type="protein sequence ID" value="OAV63024.1"/>
    <property type="molecule type" value="Genomic_DNA"/>
</dbReference>
<evidence type="ECO:0000313" key="16">
    <source>
        <dbReference type="Proteomes" id="UP000078292"/>
    </source>
</evidence>
<dbReference type="InterPro" id="IPR014001">
    <property type="entry name" value="Helicase_ATP-bd"/>
</dbReference>
<dbReference type="InterPro" id="IPR001650">
    <property type="entry name" value="Helicase_C-like"/>
</dbReference>
<keyword evidence="7" id="KW-0238">DNA-binding</keyword>
<comment type="caution">
    <text evidence="15">The sequence shown here is derived from an EMBL/GenBank/DDBJ whole genome shotgun (WGS) entry which is preliminary data.</text>
</comment>
<evidence type="ECO:0000256" key="1">
    <source>
        <dbReference type="ARBA" id="ARBA00005446"/>
    </source>
</evidence>
<dbReference type="GO" id="GO:0046872">
    <property type="term" value="F:metal ion binding"/>
    <property type="evidence" value="ECO:0007669"/>
    <property type="project" value="UniProtKB-KW"/>
</dbReference>
<keyword evidence="8" id="KW-0413">Isomerase</keyword>
<dbReference type="InterPro" id="IPR036388">
    <property type="entry name" value="WH-like_DNA-bd_sf"/>
</dbReference>
<keyword evidence="5" id="KW-0347">Helicase</keyword>
<comment type="catalytic activity">
    <reaction evidence="9">
        <text>Couples ATP hydrolysis with the unwinding of duplex DNA by translocating in the 3'-5' direction.</text>
        <dbReference type="EC" id="5.6.2.4"/>
    </reaction>
</comment>
<dbReference type="GO" id="GO:0030894">
    <property type="term" value="C:replisome"/>
    <property type="evidence" value="ECO:0007669"/>
    <property type="project" value="TreeGrafter"/>
</dbReference>
<keyword evidence="2" id="KW-0479">Metal-binding</keyword>
<dbReference type="STRING" id="1837282.A6F49_03605"/>